<dbReference type="Proteomes" id="UP001153076">
    <property type="component" value="Unassembled WGS sequence"/>
</dbReference>
<reference evidence="2" key="1">
    <citation type="submission" date="2022-04" db="EMBL/GenBank/DDBJ databases">
        <title>Carnegiea gigantea Genome sequencing and assembly v2.</title>
        <authorList>
            <person name="Copetti D."/>
            <person name="Sanderson M.J."/>
            <person name="Burquez A."/>
            <person name="Wojciechowski M.F."/>
        </authorList>
    </citation>
    <scope>NUCLEOTIDE SEQUENCE</scope>
    <source>
        <strain evidence="2">SGP5-SGP5p</strain>
        <tissue evidence="2">Aerial part</tissue>
    </source>
</reference>
<dbReference type="PANTHER" id="PTHR47076:SF1">
    <property type="entry name" value="NHL DOMAIN PROTEIN"/>
    <property type="match status" value="1"/>
</dbReference>
<comment type="caution">
    <text evidence="2">The sequence shown here is derived from an EMBL/GenBank/DDBJ whole genome shotgun (WGS) entry which is preliminary data.</text>
</comment>
<dbReference type="PANTHER" id="PTHR47076">
    <property type="entry name" value="NHL DOMAIN PROTEIN"/>
    <property type="match status" value="1"/>
</dbReference>
<evidence type="ECO:0000313" key="3">
    <source>
        <dbReference type="Proteomes" id="UP001153076"/>
    </source>
</evidence>
<proteinExistence type="predicted"/>
<sequence length="260" mass="28746">MPSNLSPTAPFSFSPLSSLTAAPSTAISASPSSLPPPQGEERERNSGGCGGGGCGCGGGRSGGGSGKFQYDRSIYDLNFDEGPGQNSHFREEYGNFPDFSSRFAHIPHQAYNKSPLTGMGKFDEESASINTFPTTRNRCCCFPTSSSFSTSTTSFWEKVRAADNDDHWWALPFKALKRLRDWSEIVAGPRWKTFIRRFNRHRNHHQTKLQYDPLSYALNFDDGLGQNGHLDDDPTNQFPDFSTRFAAIPVSARMSMDFGK</sequence>
<dbReference type="AlphaFoldDB" id="A0A9Q1KTH2"/>
<gene>
    <name evidence="2" type="ORF">Cgig2_004177</name>
</gene>
<feature type="compositionally biased region" description="Low complexity" evidence="1">
    <location>
        <begin position="1"/>
        <end position="32"/>
    </location>
</feature>
<organism evidence="2 3">
    <name type="scientific">Carnegiea gigantea</name>
    <dbReference type="NCBI Taxonomy" id="171969"/>
    <lineage>
        <taxon>Eukaryota</taxon>
        <taxon>Viridiplantae</taxon>
        <taxon>Streptophyta</taxon>
        <taxon>Embryophyta</taxon>
        <taxon>Tracheophyta</taxon>
        <taxon>Spermatophyta</taxon>
        <taxon>Magnoliopsida</taxon>
        <taxon>eudicotyledons</taxon>
        <taxon>Gunneridae</taxon>
        <taxon>Pentapetalae</taxon>
        <taxon>Caryophyllales</taxon>
        <taxon>Cactineae</taxon>
        <taxon>Cactaceae</taxon>
        <taxon>Cactoideae</taxon>
        <taxon>Echinocereeae</taxon>
        <taxon>Carnegiea</taxon>
    </lineage>
</organism>
<evidence type="ECO:0000256" key="1">
    <source>
        <dbReference type="SAM" id="MobiDB-lite"/>
    </source>
</evidence>
<dbReference type="EMBL" id="JAKOGI010000025">
    <property type="protein sequence ID" value="KAJ8449122.1"/>
    <property type="molecule type" value="Genomic_DNA"/>
</dbReference>
<dbReference type="OrthoDB" id="1723198at2759"/>
<name>A0A9Q1KTH2_9CARY</name>
<evidence type="ECO:0000313" key="2">
    <source>
        <dbReference type="EMBL" id="KAJ8449122.1"/>
    </source>
</evidence>
<evidence type="ECO:0008006" key="4">
    <source>
        <dbReference type="Google" id="ProtNLM"/>
    </source>
</evidence>
<protein>
    <recommendedName>
        <fullName evidence="4">NHL repeat-containing protein</fullName>
    </recommendedName>
</protein>
<feature type="region of interest" description="Disordered" evidence="1">
    <location>
        <begin position="1"/>
        <end position="48"/>
    </location>
</feature>
<accession>A0A9Q1KTH2</accession>
<keyword evidence="3" id="KW-1185">Reference proteome</keyword>